<evidence type="ECO:0000313" key="2">
    <source>
        <dbReference type="Proteomes" id="UP000078512"/>
    </source>
</evidence>
<sequence>MMEQGISDDARFDCVEQVNLGRERNGIQPISADDESITALLQEDTFLCALAISHPNFHPEQRPKVLAKANDEDESLSDGSIRFYLRHLRISKDLFQKYHDNYADKDWAKAMLDRFPVPDKEVSVFYIGFTTRSPTERATEDQKSTPPSRLGNLLNIVGQEVDTYEWAELSQPCGVTKADYRRHLVGQDIERNLIALGGPFLANSASGGFTYDWAVPEHLKEELGRFQEYVQYHSHYYNTASASRSSSHPVTQNLLALHFQHMRNHFLRNQRPGETVATDECLKELVDAGSRPVMVKNQVISAFVTKDITLEALAGGFAYDDDTAGPAPRLEHHLRKCVAEIVKDQIDGDVFPQSQDSQNQFMASLEQGHYTHASLEATFGQEIARSWTNIKSDSNYVEALGRLSVVKFGPGQDDYCLLLPERHTGNMRYNPPLSAAFSKLSFLTKCMYLVAIPHLVAYAQNSRPGSRQDTLVQLMNEIEGSVQKCGVRLLIEDARDLVKILSKEAFRQRTQTANTRKADDDPEGYDNWLRTRLDQLEAGRREIKFNKRTFYYYYARCEICLSVFVGQDKRPHKCLGNKNSDKERLTILRHFLYPHDMFAYASEEEKADAMEWIDDYKSAVDKIPEADTPEGPNPRELARQAIETNGAPQYRPALPLLEDLGEGQGQVAQFISRTLASLDDAQLEQIGSQIVFTPASFGNDSSLDKKEKRWLMTMAVDILLSIANRCTIVQVPEDDNWCMFLRFRRSTDRAFDYFATRGQSRAPAYRTGRLDRSPPILVPPFLGVCS</sequence>
<evidence type="ECO:0000313" key="1">
    <source>
        <dbReference type="EMBL" id="OAQ26764.1"/>
    </source>
</evidence>
<protein>
    <submittedName>
        <fullName evidence="1">Uncharacterized protein</fullName>
    </submittedName>
</protein>
<name>A0A197JR10_9FUNG</name>
<reference evidence="1 2" key="1">
    <citation type="submission" date="2016-05" db="EMBL/GenBank/DDBJ databases">
        <title>Genome sequencing reveals origins of a unique bacterial endosymbiosis in the earliest lineages of terrestrial Fungi.</title>
        <authorList>
            <consortium name="DOE Joint Genome Institute"/>
            <person name="Uehling J."/>
            <person name="Gryganskyi A."/>
            <person name="Hameed K."/>
            <person name="Tschaplinski T."/>
            <person name="Misztal P."/>
            <person name="Wu S."/>
            <person name="Desiro A."/>
            <person name="Vande Pol N."/>
            <person name="Du Z.-Y."/>
            <person name="Zienkiewicz A."/>
            <person name="Zienkiewicz K."/>
            <person name="Morin E."/>
            <person name="Tisserant E."/>
            <person name="Splivallo R."/>
            <person name="Hainaut M."/>
            <person name="Henrissat B."/>
            <person name="Ohm R."/>
            <person name="Kuo A."/>
            <person name="Yan J."/>
            <person name="Lipzen A."/>
            <person name="Nolan M."/>
            <person name="Labutti K."/>
            <person name="Barry K."/>
            <person name="Goldstein A."/>
            <person name="Labbe J."/>
            <person name="Schadt C."/>
            <person name="Tuskan G."/>
            <person name="Grigoriev I."/>
            <person name="Martin F."/>
            <person name="Vilgalys R."/>
            <person name="Bonito G."/>
        </authorList>
    </citation>
    <scope>NUCLEOTIDE SEQUENCE [LARGE SCALE GENOMIC DNA]</scope>
    <source>
        <strain evidence="1 2">AG-77</strain>
    </source>
</reference>
<dbReference type="AlphaFoldDB" id="A0A197JR10"/>
<dbReference type="Proteomes" id="UP000078512">
    <property type="component" value="Unassembled WGS sequence"/>
</dbReference>
<proteinExistence type="predicted"/>
<gene>
    <name evidence="1" type="ORF">K457DRAFT_128097</name>
</gene>
<dbReference type="EMBL" id="KV442064">
    <property type="protein sequence ID" value="OAQ26764.1"/>
    <property type="molecule type" value="Genomic_DNA"/>
</dbReference>
<dbReference type="OrthoDB" id="2426854at2759"/>
<accession>A0A197JR10</accession>
<keyword evidence="2" id="KW-1185">Reference proteome</keyword>
<organism evidence="1 2">
    <name type="scientific">Linnemannia elongata AG-77</name>
    <dbReference type="NCBI Taxonomy" id="1314771"/>
    <lineage>
        <taxon>Eukaryota</taxon>
        <taxon>Fungi</taxon>
        <taxon>Fungi incertae sedis</taxon>
        <taxon>Mucoromycota</taxon>
        <taxon>Mortierellomycotina</taxon>
        <taxon>Mortierellomycetes</taxon>
        <taxon>Mortierellales</taxon>
        <taxon>Mortierellaceae</taxon>
        <taxon>Linnemannia</taxon>
    </lineage>
</organism>